<dbReference type="RefSeq" id="WP_380015886.1">
    <property type="nucleotide sequence ID" value="NZ_JBHLYR010000063.1"/>
</dbReference>
<evidence type="ECO:0000313" key="3">
    <source>
        <dbReference type="Proteomes" id="UP001589733"/>
    </source>
</evidence>
<evidence type="ECO:0000256" key="1">
    <source>
        <dbReference type="SAM" id="SignalP"/>
    </source>
</evidence>
<accession>A0ABV6B4K3</accession>
<sequence length="456" mass="48841">MQSISQRYSFKRSLTLALSLGTAALLSAASAASTITIATVNNPDMVTMQGLTGEFNKKYPDITVKWVVLPENELRQKITLDVASGAGSFDVATVGAYEVPIWAKNGWLDPLTPMFAKNPALAKSYNVNDILPSVRGALTVKGNLYAVPFYAESSMTFYNKDLFKKAGLTMPAQPTWSQVQGFAAKINDPKNGVYGICLRGLPGWGENAAFFSTLANTFGGRWFDNNWQAQLNSPAWKSALNFYVDLMKKSGPPGATSNGFTENLTLMSQGKCGMWVDATVAAGFLSDPGASKIVKSVGFANAPVGPGTPRGNHWYWSWNLAIPKSTKQEDAAFKFITWATSKEYIALVAKTKGTWASVPPGTRTSTYSNANYKKAAGAFSSLVLSAINTADVTKATKDPVPYTGIQFVAIPEFQALGTQVGQYIAGALSGQSTVDQALKQAQDAANKVAKDGGYQK</sequence>
<dbReference type="Pfam" id="PF01547">
    <property type="entry name" value="SBP_bac_1"/>
    <property type="match status" value="1"/>
</dbReference>
<proteinExistence type="predicted"/>
<evidence type="ECO:0000313" key="2">
    <source>
        <dbReference type="EMBL" id="MFB9994694.1"/>
    </source>
</evidence>
<dbReference type="Proteomes" id="UP001589733">
    <property type="component" value="Unassembled WGS sequence"/>
</dbReference>
<dbReference type="SUPFAM" id="SSF53850">
    <property type="entry name" value="Periplasmic binding protein-like II"/>
    <property type="match status" value="1"/>
</dbReference>
<protein>
    <submittedName>
        <fullName evidence="2">ABC transporter substrate-binding protein</fullName>
    </submittedName>
</protein>
<feature type="chain" id="PRO_5045690731" evidence="1">
    <location>
        <begin position="32"/>
        <end position="456"/>
    </location>
</feature>
<dbReference type="EMBL" id="JBHLYR010000063">
    <property type="protein sequence ID" value="MFB9994694.1"/>
    <property type="molecule type" value="Genomic_DNA"/>
</dbReference>
<reference evidence="2 3" key="1">
    <citation type="submission" date="2024-09" db="EMBL/GenBank/DDBJ databases">
        <authorList>
            <person name="Sun Q."/>
            <person name="Mori K."/>
        </authorList>
    </citation>
    <scope>NUCLEOTIDE SEQUENCE [LARGE SCALE GENOMIC DNA]</scope>
    <source>
        <strain evidence="2 3">JCM 13503</strain>
    </source>
</reference>
<dbReference type="PANTHER" id="PTHR43649:SF12">
    <property type="entry name" value="DIACETYLCHITOBIOSE BINDING PROTEIN DASA"/>
    <property type="match status" value="1"/>
</dbReference>
<comment type="caution">
    <text evidence="2">The sequence shown here is derived from an EMBL/GenBank/DDBJ whole genome shotgun (WGS) entry which is preliminary data.</text>
</comment>
<gene>
    <name evidence="2" type="ORF">ACFFLM_22285</name>
</gene>
<dbReference type="Gene3D" id="3.40.190.10">
    <property type="entry name" value="Periplasmic binding protein-like II"/>
    <property type="match status" value="2"/>
</dbReference>
<feature type="signal peptide" evidence="1">
    <location>
        <begin position="1"/>
        <end position="31"/>
    </location>
</feature>
<keyword evidence="1" id="KW-0732">Signal</keyword>
<dbReference type="InterPro" id="IPR050490">
    <property type="entry name" value="Bact_solute-bd_prot1"/>
</dbReference>
<dbReference type="PANTHER" id="PTHR43649">
    <property type="entry name" value="ARABINOSE-BINDING PROTEIN-RELATED"/>
    <property type="match status" value="1"/>
</dbReference>
<keyword evidence="3" id="KW-1185">Reference proteome</keyword>
<dbReference type="InterPro" id="IPR006059">
    <property type="entry name" value="SBP"/>
</dbReference>
<organism evidence="2 3">
    <name type="scientific">Deinococcus oregonensis</name>
    <dbReference type="NCBI Taxonomy" id="1805970"/>
    <lineage>
        <taxon>Bacteria</taxon>
        <taxon>Thermotogati</taxon>
        <taxon>Deinococcota</taxon>
        <taxon>Deinococci</taxon>
        <taxon>Deinococcales</taxon>
        <taxon>Deinococcaceae</taxon>
        <taxon>Deinococcus</taxon>
    </lineage>
</organism>
<dbReference type="CDD" id="cd13585">
    <property type="entry name" value="PBP2_TMBP_like"/>
    <property type="match status" value="1"/>
</dbReference>
<name>A0ABV6B4K3_9DEIO</name>